<keyword evidence="3" id="KW-1185">Reference proteome</keyword>
<dbReference type="OrthoDB" id="416869at2759"/>
<organism evidence="2 3">
    <name type="scientific">Symbiodinium pilosum</name>
    <name type="common">Dinoflagellate</name>
    <dbReference type="NCBI Taxonomy" id="2952"/>
    <lineage>
        <taxon>Eukaryota</taxon>
        <taxon>Sar</taxon>
        <taxon>Alveolata</taxon>
        <taxon>Dinophyceae</taxon>
        <taxon>Suessiales</taxon>
        <taxon>Symbiodiniaceae</taxon>
        <taxon>Symbiodinium</taxon>
    </lineage>
</organism>
<name>A0A812TYV3_SYMPI</name>
<gene>
    <name evidence="2" type="ORF">SPIL2461_LOCUS14788</name>
</gene>
<feature type="compositionally biased region" description="Basic and acidic residues" evidence="1">
    <location>
        <begin position="1"/>
        <end position="23"/>
    </location>
</feature>
<accession>A0A812TYV3</accession>
<feature type="non-terminal residue" evidence="2">
    <location>
        <position position="1"/>
    </location>
</feature>
<feature type="region of interest" description="Disordered" evidence="1">
    <location>
        <begin position="1"/>
        <end position="26"/>
    </location>
</feature>
<dbReference type="EMBL" id="CAJNIZ010034814">
    <property type="protein sequence ID" value="CAE7555692.1"/>
    <property type="molecule type" value="Genomic_DNA"/>
</dbReference>
<comment type="caution">
    <text evidence="2">The sequence shown here is derived from an EMBL/GenBank/DDBJ whole genome shotgun (WGS) entry which is preliminary data.</text>
</comment>
<evidence type="ECO:0000256" key="1">
    <source>
        <dbReference type="SAM" id="MobiDB-lite"/>
    </source>
</evidence>
<dbReference type="Proteomes" id="UP000649617">
    <property type="component" value="Unassembled WGS sequence"/>
</dbReference>
<sequence length="247" mass="27665">MILRVIRGDPNSDRFPCRHHENRTNPSSSQIHVSSLYLFIFVQRDPHKRSLHNNLLQFLACPVRASFFINSWAEDAVEASGLQTFGVPTRVASVDISMVSARWSFTDLEVASPPGYGPQNFMSMGSGVFDLGFRSMFFSPLVIQELTLSDVQVNIDQRVDGTSNAKLIMEHIHKVSDSAASKRFNEALMNKKVTVDKITFTNIVTRLCLHPSCDMSPPPYFVIKKVEVNDIGKKSGGVFVPDLFEII</sequence>
<protein>
    <submittedName>
        <fullName evidence="2">Uncharacterized protein</fullName>
    </submittedName>
</protein>
<proteinExistence type="predicted"/>
<evidence type="ECO:0000313" key="3">
    <source>
        <dbReference type="Proteomes" id="UP000649617"/>
    </source>
</evidence>
<reference evidence="2" key="1">
    <citation type="submission" date="2021-02" db="EMBL/GenBank/DDBJ databases">
        <authorList>
            <person name="Dougan E. K."/>
            <person name="Rhodes N."/>
            <person name="Thang M."/>
            <person name="Chan C."/>
        </authorList>
    </citation>
    <scope>NUCLEOTIDE SEQUENCE</scope>
</reference>
<evidence type="ECO:0000313" key="2">
    <source>
        <dbReference type="EMBL" id="CAE7555692.1"/>
    </source>
</evidence>
<dbReference type="AlphaFoldDB" id="A0A812TYV3"/>